<dbReference type="SUPFAM" id="SSF50249">
    <property type="entry name" value="Nucleic acid-binding proteins"/>
    <property type="match status" value="1"/>
</dbReference>
<dbReference type="Pfam" id="PF00164">
    <property type="entry name" value="Ribosom_S12_S23"/>
    <property type="match status" value="1"/>
</dbReference>
<dbReference type="EMBL" id="MU853766">
    <property type="protein sequence ID" value="KAK3943354.1"/>
    <property type="molecule type" value="Genomic_DNA"/>
</dbReference>
<evidence type="ECO:0000256" key="3">
    <source>
        <dbReference type="ARBA" id="ARBA00023274"/>
    </source>
</evidence>
<dbReference type="GO" id="GO:0006412">
    <property type="term" value="P:translation"/>
    <property type="evidence" value="ECO:0007669"/>
    <property type="project" value="InterPro"/>
</dbReference>
<gene>
    <name evidence="5" type="ORF">QBC46DRAFT_377625</name>
</gene>
<dbReference type="CDD" id="cd03368">
    <property type="entry name" value="Ribosomal_S12"/>
    <property type="match status" value="1"/>
</dbReference>
<feature type="compositionally biased region" description="Polar residues" evidence="4">
    <location>
        <begin position="56"/>
        <end position="65"/>
    </location>
</feature>
<dbReference type="Gene3D" id="2.40.50.140">
    <property type="entry name" value="Nucleic acid-binding proteins"/>
    <property type="match status" value="1"/>
</dbReference>
<feature type="compositionally biased region" description="Low complexity" evidence="4">
    <location>
        <begin position="45"/>
        <end position="54"/>
    </location>
</feature>
<evidence type="ECO:0000256" key="1">
    <source>
        <dbReference type="ARBA" id="ARBA00005657"/>
    </source>
</evidence>
<feature type="region of interest" description="Disordered" evidence="4">
    <location>
        <begin position="45"/>
        <end position="65"/>
    </location>
</feature>
<dbReference type="FunFam" id="2.40.50.140:FF:000099">
    <property type="entry name" value="Ribosomal protein S12, mitochondrial"/>
    <property type="match status" value="1"/>
</dbReference>
<evidence type="ECO:0000256" key="2">
    <source>
        <dbReference type="ARBA" id="ARBA00022980"/>
    </source>
</evidence>
<dbReference type="AlphaFoldDB" id="A0AAN6S7I7"/>
<dbReference type="PRINTS" id="PR01034">
    <property type="entry name" value="RIBOSOMALS12"/>
</dbReference>
<dbReference type="PANTHER" id="PTHR11652">
    <property type="entry name" value="30S RIBOSOMAL PROTEIN S12 FAMILY MEMBER"/>
    <property type="match status" value="1"/>
</dbReference>
<comment type="similarity">
    <text evidence="1">Belongs to the universal ribosomal protein uS12 family.</text>
</comment>
<evidence type="ECO:0008006" key="7">
    <source>
        <dbReference type="Google" id="ProtNLM"/>
    </source>
</evidence>
<keyword evidence="3" id="KW-0687">Ribonucleoprotein</keyword>
<feature type="region of interest" description="Disordered" evidence="4">
    <location>
        <begin position="179"/>
        <end position="199"/>
    </location>
</feature>
<dbReference type="InterPro" id="IPR005679">
    <property type="entry name" value="Ribosomal_uS12_bac"/>
</dbReference>
<keyword evidence="6" id="KW-1185">Reference proteome</keyword>
<dbReference type="InterPro" id="IPR006032">
    <property type="entry name" value="Ribosomal_uS12"/>
</dbReference>
<feature type="compositionally biased region" description="Basic residues" evidence="4">
    <location>
        <begin position="188"/>
        <end position="199"/>
    </location>
</feature>
<evidence type="ECO:0000313" key="6">
    <source>
        <dbReference type="Proteomes" id="UP001303473"/>
    </source>
</evidence>
<organism evidence="5 6">
    <name type="scientific">Diplogelasinospora grovesii</name>
    <dbReference type="NCBI Taxonomy" id="303347"/>
    <lineage>
        <taxon>Eukaryota</taxon>
        <taxon>Fungi</taxon>
        <taxon>Dikarya</taxon>
        <taxon>Ascomycota</taxon>
        <taxon>Pezizomycotina</taxon>
        <taxon>Sordariomycetes</taxon>
        <taxon>Sordariomycetidae</taxon>
        <taxon>Sordariales</taxon>
        <taxon>Diplogelasinosporaceae</taxon>
        <taxon>Diplogelasinospora</taxon>
    </lineage>
</organism>
<proteinExistence type="inferred from homology"/>
<sequence>MLAKLGAITAWIEDLVGAIPPQPTMATFLRSLLLPSLRRQVSPSLISSSPSAFSTKPVSRSFSSTPVQSATLNQVLRGCRKPQRARHAVSPALSNMNAPAMKGVCVKVGITRPKKPNSGERKTARVRLSNGQMVTAYIPGEGHNIQQHSVVLVRGGRAQDCPGVRYHLVRGALDLGGVGSRMSSRSKYGTKKPKKASVG</sequence>
<dbReference type="InterPro" id="IPR012340">
    <property type="entry name" value="NA-bd_OB-fold"/>
</dbReference>
<dbReference type="GO" id="GO:0015935">
    <property type="term" value="C:small ribosomal subunit"/>
    <property type="evidence" value="ECO:0007669"/>
    <property type="project" value="InterPro"/>
</dbReference>
<dbReference type="NCBIfam" id="TIGR00981">
    <property type="entry name" value="rpsL_bact"/>
    <property type="match status" value="1"/>
</dbReference>
<name>A0AAN6S7I7_9PEZI</name>
<comment type="caution">
    <text evidence="5">The sequence shown here is derived from an EMBL/GenBank/DDBJ whole genome shotgun (WGS) entry which is preliminary data.</text>
</comment>
<accession>A0AAN6S7I7</accession>
<dbReference type="Proteomes" id="UP001303473">
    <property type="component" value="Unassembled WGS sequence"/>
</dbReference>
<evidence type="ECO:0000313" key="5">
    <source>
        <dbReference type="EMBL" id="KAK3943354.1"/>
    </source>
</evidence>
<reference evidence="6" key="1">
    <citation type="journal article" date="2023" name="Mol. Phylogenet. Evol.">
        <title>Genome-scale phylogeny and comparative genomics of the fungal order Sordariales.</title>
        <authorList>
            <person name="Hensen N."/>
            <person name="Bonometti L."/>
            <person name="Westerberg I."/>
            <person name="Brannstrom I.O."/>
            <person name="Guillou S."/>
            <person name="Cros-Aarteil S."/>
            <person name="Calhoun S."/>
            <person name="Haridas S."/>
            <person name="Kuo A."/>
            <person name="Mondo S."/>
            <person name="Pangilinan J."/>
            <person name="Riley R."/>
            <person name="LaButti K."/>
            <person name="Andreopoulos B."/>
            <person name="Lipzen A."/>
            <person name="Chen C."/>
            <person name="Yan M."/>
            <person name="Daum C."/>
            <person name="Ng V."/>
            <person name="Clum A."/>
            <person name="Steindorff A."/>
            <person name="Ohm R.A."/>
            <person name="Martin F."/>
            <person name="Silar P."/>
            <person name="Natvig D.O."/>
            <person name="Lalanne C."/>
            <person name="Gautier V."/>
            <person name="Ament-Velasquez S.L."/>
            <person name="Kruys A."/>
            <person name="Hutchinson M.I."/>
            <person name="Powell A.J."/>
            <person name="Barry K."/>
            <person name="Miller A.N."/>
            <person name="Grigoriev I.V."/>
            <person name="Debuchy R."/>
            <person name="Gladieux P."/>
            <person name="Hiltunen Thoren M."/>
            <person name="Johannesson H."/>
        </authorList>
    </citation>
    <scope>NUCLEOTIDE SEQUENCE [LARGE SCALE GENOMIC DNA]</scope>
    <source>
        <strain evidence="6">CBS 340.73</strain>
    </source>
</reference>
<keyword evidence="2" id="KW-0689">Ribosomal protein</keyword>
<dbReference type="GO" id="GO:0003735">
    <property type="term" value="F:structural constituent of ribosome"/>
    <property type="evidence" value="ECO:0007669"/>
    <property type="project" value="InterPro"/>
</dbReference>
<protein>
    <recommendedName>
        <fullName evidence="7">Ribosomal protein S12</fullName>
    </recommendedName>
</protein>
<evidence type="ECO:0000256" key="4">
    <source>
        <dbReference type="SAM" id="MobiDB-lite"/>
    </source>
</evidence>